<evidence type="ECO:0000313" key="1">
    <source>
        <dbReference type="EMBL" id="MBP2381577.1"/>
    </source>
</evidence>
<proteinExistence type="predicted"/>
<evidence type="ECO:0000313" key="2">
    <source>
        <dbReference type="Proteomes" id="UP001519290"/>
    </source>
</evidence>
<dbReference type="EMBL" id="JAGIOD010000001">
    <property type="protein sequence ID" value="MBP2381577.1"/>
    <property type="molecule type" value="Genomic_DNA"/>
</dbReference>
<organism evidence="1 2">
    <name type="scientific">Brachybacterium sacelli</name>
    <dbReference type="NCBI Taxonomy" id="173364"/>
    <lineage>
        <taxon>Bacteria</taxon>
        <taxon>Bacillati</taxon>
        <taxon>Actinomycetota</taxon>
        <taxon>Actinomycetes</taxon>
        <taxon>Micrococcales</taxon>
        <taxon>Dermabacteraceae</taxon>
        <taxon>Brachybacterium</taxon>
    </lineage>
</organism>
<dbReference type="RefSeq" id="WP_209900845.1">
    <property type="nucleotide sequence ID" value="NZ_BAAAJW010000002.1"/>
</dbReference>
<evidence type="ECO:0008006" key="3">
    <source>
        <dbReference type="Google" id="ProtNLM"/>
    </source>
</evidence>
<gene>
    <name evidence="1" type="ORF">JOF43_001534</name>
</gene>
<accession>A0ABS4WZE3</accession>
<sequence length="101" mass="11136">MPQEWFEFDHHSFDVCSAHGLQLRAGEAHSVQDDELLVGPEAASELLDLHISTTPTGTVLTLWLGHHGLVDQEVPLKVTPTLRASMRDMLRDEDDPEAGPA</sequence>
<comment type="caution">
    <text evidence="1">The sequence shown here is derived from an EMBL/GenBank/DDBJ whole genome shotgun (WGS) entry which is preliminary data.</text>
</comment>
<keyword evidence="2" id="KW-1185">Reference proteome</keyword>
<reference evidence="1 2" key="1">
    <citation type="submission" date="2021-03" db="EMBL/GenBank/DDBJ databases">
        <title>Sequencing the genomes of 1000 actinobacteria strains.</title>
        <authorList>
            <person name="Klenk H.-P."/>
        </authorList>
    </citation>
    <scope>NUCLEOTIDE SEQUENCE [LARGE SCALE GENOMIC DNA]</scope>
    <source>
        <strain evidence="1 2">DSM 14566</strain>
    </source>
</reference>
<protein>
    <recommendedName>
        <fullName evidence="3">WYL domain-containing protein</fullName>
    </recommendedName>
</protein>
<name>A0ABS4WZE3_9MICO</name>
<dbReference type="Proteomes" id="UP001519290">
    <property type="component" value="Unassembled WGS sequence"/>
</dbReference>